<proteinExistence type="predicted"/>
<evidence type="ECO:0000313" key="2">
    <source>
        <dbReference type="Proteomes" id="UP000050556"/>
    </source>
</evidence>
<organism evidence="1 2">
    <name type="scientific">Escherichia coli</name>
    <dbReference type="NCBI Taxonomy" id="562"/>
    <lineage>
        <taxon>Bacteria</taxon>
        <taxon>Pseudomonadati</taxon>
        <taxon>Pseudomonadota</taxon>
        <taxon>Gammaproteobacteria</taxon>
        <taxon>Enterobacterales</taxon>
        <taxon>Enterobacteriaceae</taxon>
        <taxon>Escherichia</taxon>
    </lineage>
</organism>
<sequence>MGCDIHMMVEVKRSINGEEKWVNYDHFRKNLWYGNDDGEREFERIDLESSRNYAAFSQLCGVRAYADETPKISEPRGIPDDACDYTKQVSEEWGCDGHSHSYVSLAEIREFRTNLTPMPFKGMISEKQAADLDKGIKPDSWCGWTSMPGFVFREWEDTVDALKNIHESLESRALELWWLEKNIIPENIRIVFFFDN</sequence>
<dbReference type="Proteomes" id="UP000050556">
    <property type="component" value="Unassembled WGS sequence"/>
</dbReference>
<dbReference type="RefSeq" id="WP_016243547.1">
    <property type="nucleotide sequence ID" value="NZ_AP018395.1"/>
</dbReference>
<accession>A0A0P7LQP3</accession>
<dbReference type="PATRIC" id="fig|562.7813.peg.2018"/>
<dbReference type="AlphaFoldDB" id="A0A0P7LQP3"/>
<comment type="caution">
    <text evidence="1">The sequence shown here is derived from an EMBL/GenBank/DDBJ whole genome shotgun (WGS) entry which is preliminary data.</text>
</comment>
<reference evidence="1 2" key="1">
    <citation type="journal article" date="2015" name="Front. Microbiol.">
        <title>Genetic determinants of heat resistance in Escherichia coli.</title>
        <authorList>
            <person name="Mercer R.G."/>
            <person name="Zheng J."/>
            <person name="Garcia-Hernandez R."/>
            <person name="Ruan L."/>
            <person name="Ganzle M.G."/>
            <person name="McMullen L.M."/>
        </authorList>
    </citation>
    <scope>NUCLEOTIDE SEQUENCE [LARGE SCALE GENOMIC DNA]</scope>
    <source>
        <strain evidence="1 2">AW1.3</strain>
    </source>
</reference>
<protein>
    <submittedName>
        <fullName evidence="1">Uncharacterized protein</fullName>
    </submittedName>
</protein>
<dbReference type="EMBL" id="LDYI01000118">
    <property type="protein sequence ID" value="KPO09350.1"/>
    <property type="molecule type" value="Genomic_DNA"/>
</dbReference>
<name>A0A0P7LQP3_ECOLX</name>
<evidence type="ECO:0000313" key="1">
    <source>
        <dbReference type="EMBL" id="KPO09350.1"/>
    </source>
</evidence>
<gene>
    <name evidence="1" type="ORF">ACU57_17495</name>
</gene>